<name>D2EFM9_PARA4</name>
<sequence>MIQDIKRVMTVKRYTLLFSILFVTVFTLYFYLLESSATGIIDFKSYYIYFDLLSAFAVSFLISLVITMNVYSYKLKAKTSKKLTLGSIIGAVLPSSLCCTSIIPSLLAVLGFSTSFIAGNDGKIQSIFSIYGPGFIAAGVIIAYIGLVQITKNINASCRITTAAKDDCCEVKE</sequence>
<dbReference type="AlphaFoldDB" id="D2EFM9"/>
<accession>D2EFM9</accession>
<organism evidence="2 3">
    <name type="scientific">Candidatus Parvarchaeum acidiphilum ARMAN-4</name>
    <dbReference type="NCBI Taxonomy" id="662760"/>
    <lineage>
        <taxon>Archaea</taxon>
        <taxon>Candidatus Parvarchaeota</taxon>
        <taxon>Candidatus Parvarchaeum</taxon>
    </lineage>
</organism>
<dbReference type="Proteomes" id="UP000009375">
    <property type="component" value="Unassembled WGS sequence"/>
</dbReference>
<feature type="transmembrane region" description="Helical" evidence="1">
    <location>
        <begin position="52"/>
        <end position="71"/>
    </location>
</feature>
<feature type="transmembrane region" description="Helical" evidence="1">
    <location>
        <begin position="130"/>
        <end position="150"/>
    </location>
</feature>
<reference evidence="2 3" key="1">
    <citation type="journal article" date="2010" name="Proc. Natl. Acad. Sci. U.S.A.">
        <title>Enigmatic, ultrasmall, uncultivated Archaea.</title>
        <authorList>
            <person name="Baker B.J."/>
            <person name="Comolli L.R."/>
            <person name="Dick G.J."/>
            <person name="Hauser L.J."/>
            <person name="Hyatt D."/>
            <person name="Dill B.D."/>
            <person name="Land M.L."/>
            <person name="Verberkmoes N.C."/>
            <person name="Hettich R.L."/>
            <person name="Banfield J.F."/>
        </authorList>
    </citation>
    <scope>NUCLEOTIDE SEQUENCE [LARGE SCALE GENOMIC DNA]</scope>
</reference>
<evidence type="ECO:0000313" key="2">
    <source>
        <dbReference type="EMBL" id="EEZ92839.1"/>
    </source>
</evidence>
<keyword evidence="1" id="KW-1133">Transmembrane helix</keyword>
<keyword evidence="1" id="KW-0472">Membrane</keyword>
<evidence type="ECO:0000313" key="3">
    <source>
        <dbReference type="Proteomes" id="UP000009375"/>
    </source>
</evidence>
<protein>
    <submittedName>
        <fullName evidence="2">Uncharacterized protein</fullName>
    </submittedName>
</protein>
<proteinExistence type="predicted"/>
<keyword evidence="1" id="KW-0812">Transmembrane</keyword>
<dbReference type="EMBL" id="GG730047">
    <property type="protein sequence ID" value="EEZ92839.1"/>
    <property type="molecule type" value="Genomic_DNA"/>
</dbReference>
<evidence type="ECO:0000256" key="1">
    <source>
        <dbReference type="SAM" id="Phobius"/>
    </source>
</evidence>
<feature type="transmembrane region" description="Helical" evidence="1">
    <location>
        <begin position="14"/>
        <end position="32"/>
    </location>
</feature>
<feature type="transmembrane region" description="Helical" evidence="1">
    <location>
        <begin position="83"/>
        <end position="110"/>
    </location>
</feature>
<gene>
    <name evidence="2" type="ORF">BJBARM4_0548</name>
</gene>